<proteinExistence type="predicted"/>
<dbReference type="GO" id="GO:0016740">
    <property type="term" value="F:transferase activity"/>
    <property type="evidence" value="ECO:0007669"/>
    <property type="project" value="UniProtKB-KW"/>
</dbReference>
<evidence type="ECO:0000313" key="3">
    <source>
        <dbReference type="EMBL" id="HGI87788.1"/>
    </source>
</evidence>
<dbReference type="Gene3D" id="3.40.50.2020">
    <property type="match status" value="1"/>
</dbReference>
<dbReference type="PANTHER" id="PTHR43864">
    <property type="entry name" value="HYPOXANTHINE/GUANINE PHOSPHORIBOSYLTRANSFERASE"/>
    <property type="match status" value="1"/>
</dbReference>
<dbReference type="InterPro" id="IPR050118">
    <property type="entry name" value="Pur/Pyrimidine_PRTase"/>
</dbReference>
<keyword evidence="1" id="KW-0808">Transferase</keyword>
<gene>
    <name evidence="3" type="ORF">ENV14_05295</name>
</gene>
<accession>A0A7C4FHU4</accession>
<protein>
    <submittedName>
        <fullName evidence="3">Uncharacterized protein</fullName>
    </submittedName>
</protein>
<dbReference type="AlphaFoldDB" id="A0A7C4FHU4"/>
<dbReference type="EMBL" id="DTFF01000044">
    <property type="protein sequence ID" value="HGI87788.1"/>
    <property type="molecule type" value="Genomic_DNA"/>
</dbReference>
<keyword evidence="2" id="KW-0660">Purine salvage</keyword>
<comment type="caution">
    <text evidence="3">The sequence shown here is derived from an EMBL/GenBank/DDBJ whole genome shotgun (WGS) entry which is preliminary data.</text>
</comment>
<dbReference type="InterPro" id="IPR029057">
    <property type="entry name" value="PRTase-like"/>
</dbReference>
<name>A0A7C4FHU4_9CREN</name>
<dbReference type="PANTHER" id="PTHR43864:SF1">
    <property type="entry name" value="XANTHINE PHOSPHORIBOSYLTRANSFERASE"/>
    <property type="match status" value="1"/>
</dbReference>
<dbReference type="GO" id="GO:0006166">
    <property type="term" value="P:purine ribonucleoside salvage"/>
    <property type="evidence" value="ECO:0007669"/>
    <property type="project" value="UniProtKB-KW"/>
</dbReference>
<evidence type="ECO:0000256" key="2">
    <source>
        <dbReference type="ARBA" id="ARBA00022726"/>
    </source>
</evidence>
<dbReference type="SUPFAM" id="SSF53271">
    <property type="entry name" value="PRTase-like"/>
    <property type="match status" value="1"/>
</dbReference>
<organism evidence="3">
    <name type="scientific">Ignisphaera aggregans</name>
    <dbReference type="NCBI Taxonomy" id="334771"/>
    <lineage>
        <taxon>Archaea</taxon>
        <taxon>Thermoproteota</taxon>
        <taxon>Thermoprotei</taxon>
        <taxon>Desulfurococcales</taxon>
        <taxon>Desulfurococcaceae</taxon>
        <taxon>Ignisphaera</taxon>
    </lineage>
</organism>
<sequence>MADKGIGYEEKLMVVKILKALNRFYSLRDLEQVLGIPFQNLWKYINLIGMPSDEVVENIMDRFSKLKIIDEVLSSESKRARSAPQNTALNIGFLELYAIKISRELRNRDVDIVLALSHDAIPFATLLSIEIDSDICMPVSNENLVTESVKPLTYFSHSLKRVEMLIYPRHCIKEGKKVFLTDMQLIDVDKMEAVVSMIRAREGEIEGLATVYIAKEVVARLSQLSIKMVHYLEVI</sequence>
<reference evidence="3" key="1">
    <citation type="journal article" date="2020" name="mSystems">
        <title>Genome- and Community-Level Interaction Insights into Carbon Utilization and Element Cycling Functions of Hydrothermarchaeota in Hydrothermal Sediment.</title>
        <authorList>
            <person name="Zhou Z."/>
            <person name="Liu Y."/>
            <person name="Xu W."/>
            <person name="Pan J."/>
            <person name="Luo Z.H."/>
            <person name="Li M."/>
        </authorList>
    </citation>
    <scope>NUCLEOTIDE SEQUENCE [LARGE SCALE GENOMIC DNA]</scope>
    <source>
        <strain evidence="3">SpSt-732</strain>
    </source>
</reference>
<evidence type="ECO:0000256" key="1">
    <source>
        <dbReference type="ARBA" id="ARBA00022679"/>
    </source>
</evidence>